<keyword evidence="1" id="KW-0175">Coiled coil</keyword>
<evidence type="ECO:0000313" key="2">
    <source>
        <dbReference type="EMBL" id="EJW04354.1"/>
    </source>
</evidence>
<keyword evidence="3" id="KW-1185">Reference proteome</keyword>
<reference evidence="3" key="2">
    <citation type="submission" date="2015-07" db="EMBL/GenBank/DDBJ databases">
        <title>Contrasting host-pathogen interactions and genome evolution in two generalist and specialist microsporidian pathogens of mosquitoes.</title>
        <authorList>
            <consortium name="The Broad Institute Genomics Platform"/>
            <consortium name="The Broad Institute Genome Sequencing Center for Infectious Disease"/>
            <person name="Cuomo C.A."/>
            <person name="Sanscrainte N.D."/>
            <person name="Goldberg J.M."/>
            <person name="Heiman D."/>
            <person name="Young S."/>
            <person name="Zeng Q."/>
            <person name="Becnel J.J."/>
            <person name="Birren B.W."/>
        </authorList>
    </citation>
    <scope>NUCLEOTIDE SEQUENCE [LARGE SCALE GENOMIC DNA]</scope>
    <source>
        <strain evidence="3">USNM 41457</strain>
    </source>
</reference>
<name>J9DA12_EDHAE</name>
<comment type="caution">
    <text evidence="2">The sequence shown here is derived from an EMBL/GenBank/DDBJ whole genome shotgun (WGS) entry which is preliminary data.</text>
</comment>
<protein>
    <submittedName>
        <fullName evidence="2">Uncharacterized protein</fullName>
    </submittedName>
</protein>
<dbReference type="Proteomes" id="UP000003163">
    <property type="component" value="Unassembled WGS sequence"/>
</dbReference>
<proteinExistence type="predicted"/>
<feature type="coiled-coil region" evidence="1">
    <location>
        <begin position="45"/>
        <end position="79"/>
    </location>
</feature>
<dbReference type="AlphaFoldDB" id="J9DA12"/>
<dbReference type="EMBL" id="AFBI03000002">
    <property type="protein sequence ID" value="EJW04354.1"/>
    <property type="molecule type" value="Genomic_DNA"/>
</dbReference>
<sequence length="175" mass="20657">MIEFENKEDVEILFETLFPTKNQEDLSAVHKLKKLFLKQIVLKPNKEKEKEIQEMTHKLAELEEEVDLKTQELAFLRKDLCKEILKDYQAYLKELDVTTKLILPQYEIKNSIDNVESQDYNDIKSSCSDLLAKIRDECLECEQTKILVNGFVSKGTELQVNPLIRANEYFRKFHK</sequence>
<dbReference type="InParanoid" id="J9DA12"/>
<dbReference type="VEuPathDB" id="MicrosporidiaDB:EDEG_00139"/>
<accession>J9DA12</accession>
<gene>
    <name evidence="2" type="ORF">EDEG_00139</name>
</gene>
<organism evidence="2 3">
    <name type="scientific">Edhazardia aedis (strain USNM 41457)</name>
    <name type="common">Microsporidian parasite</name>
    <dbReference type="NCBI Taxonomy" id="1003232"/>
    <lineage>
        <taxon>Eukaryota</taxon>
        <taxon>Fungi</taxon>
        <taxon>Fungi incertae sedis</taxon>
        <taxon>Microsporidia</taxon>
        <taxon>Edhazardia</taxon>
    </lineage>
</organism>
<evidence type="ECO:0000313" key="3">
    <source>
        <dbReference type="Proteomes" id="UP000003163"/>
    </source>
</evidence>
<reference evidence="2 3" key="1">
    <citation type="submission" date="2011-08" db="EMBL/GenBank/DDBJ databases">
        <authorList>
            <person name="Liu Z.J."/>
            <person name="Shi F.L."/>
            <person name="Lu J.Q."/>
            <person name="Li M."/>
            <person name="Wang Z.L."/>
        </authorList>
    </citation>
    <scope>NUCLEOTIDE SEQUENCE [LARGE SCALE GENOMIC DNA]</scope>
    <source>
        <strain evidence="2 3">USNM 41457</strain>
    </source>
</reference>
<evidence type="ECO:0000256" key="1">
    <source>
        <dbReference type="SAM" id="Coils"/>
    </source>
</evidence>
<dbReference type="HOGENOM" id="CLU_1532526_0_0_1"/>